<dbReference type="SUPFAM" id="SSF53474">
    <property type="entry name" value="alpha/beta-Hydrolases"/>
    <property type="match status" value="1"/>
</dbReference>
<dbReference type="InterPro" id="IPR001031">
    <property type="entry name" value="Thioesterase"/>
</dbReference>
<dbReference type="GO" id="GO:0016787">
    <property type="term" value="F:hydrolase activity"/>
    <property type="evidence" value="ECO:0007669"/>
    <property type="project" value="UniProtKB-KW"/>
</dbReference>
<dbReference type="InterPro" id="IPR029058">
    <property type="entry name" value="AB_hydrolase_fold"/>
</dbReference>
<feature type="domain" description="Thioesterase" evidence="4">
    <location>
        <begin position="23"/>
        <end position="243"/>
    </location>
</feature>
<evidence type="ECO:0000256" key="1">
    <source>
        <dbReference type="ARBA" id="ARBA00007169"/>
    </source>
</evidence>
<evidence type="ECO:0000313" key="6">
    <source>
        <dbReference type="Proteomes" id="UP001432000"/>
    </source>
</evidence>
<evidence type="ECO:0000256" key="3">
    <source>
        <dbReference type="ARBA" id="ARBA00024293"/>
    </source>
</evidence>
<reference evidence="5 6" key="1">
    <citation type="submission" date="2024-03" db="EMBL/GenBank/DDBJ databases">
        <title>Natural products discovery in diverse microorganisms through a two-stage MS feature dereplication strategy.</title>
        <authorList>
            <person name="Zhang R."/>
        </authorList>
    </citation>
    <scope>NUCLEOTIDE SEQUENCE [LARGE SCALE GENOMIC DNA]</scope>
    <source>
        <strain evidence="5 6">18930</strain>
    </source>
</reference>
<keyword evidence="6" id="KW-1185">Reference proteome</keyword>
<dbReference type="RefSeq" id="WP_338890998.1">
    <property type="nucleotide sequence ID" value="NZ_CP147846.1"/>
</dbReference>
<dbReference type="EMBL" id="CP147846">
    <property type="protein sequence ID" value="WXG69921.1"/>
    <property type="molecule type" value="Genomic_DNA"/>
</dbReference>
<evidence type="ECO:0000259" key="4">
    <source>
        <dbReference type="Pfam" id="PF00975"/>
    </source>
</evidence>
<dbReference type="PANTHER" id="PTHR11487:SF0">
    <property type="entry name" value="S-ACYL FATTY ACID SYNTHASE THIOESTERASE, MEDIUM CHAIN"/>
    <property type="match status" value="1"/>
</dbReference>
<evidence type="ECO:0000313" key="5">
    <source>
        <dbReference type="EMBL" id="WXG69921.1"/>
    </source>
</evidence>
<evidence type="ECO:0000256" key="2">
    <source>
        <dbReference type="ARBA" id="ARBA00015007"/>
    </source>
</evidence>
<proteinExistence type="inferred from homology"/>
<dbReference type="InterPro" id="IPR012223">
    <property type="entry name" value="TEII"/>
</dbReference>
<comment type="catalytic activity">
    <reaction evidence="3">
        <text>a fatty acyl-CoA + H2O = a fatty acid + CoA + H(+)</text>
        <dbReference type="Rhea" id="RHEA:16781"/>
        <dbReference type="ChEBI" id="CHEBI:15377"/>
        <dbReference type="ChEBI" id="CHEBI:15378"/>
        <dbReference type="ChEBI" id="CHEBI:28868"/>
        <dbReference type="ChEBI" id="CHEBI:57287"/>
        <dbReference type="ChEBI" id="CHEBI:77636"/>
    </reaction>
</comment>
<protein>
    <recommendedName>
        <fullName evidence="2">Thioesterase TesA</fullName>
    </recommendedName>
</protein>
<dbReference type="PANTHER" id="PTHR11487">
    <property type="entry name" value="THIOESTERASE"/>
    <property type="match status" value="1"/>
</dbReference>
<accession>A0ABZ2PTY2</accession>
<gene>
    <name evidence="5" type="ORF">WDS16_05070</name>
</gene>
<sequence length="245" mass="26418">MSARQWFAPAVIVDSAPTSAAVPLLLIPHAGAGASSFARWTFPAWITAHPVQLPGREGAAAEPPLRNIHTIVAALAAQVGRSVDRPVALYGHSMGALVAFELARALTDAGTPPRHLFVSGRRAPHLAASRRTVHRLPEPQFVDALEEMGGTSRAALRSAALLRYTVKVSRADLEVCETYPYRDHTELSCPITGFHARADPVVDPDEISAWSHHTNDAFATHSFTGGHFFHQDHRTRIAAIIGDAL</sequence>
<dbReference type="Proteomes" id="UP001432000">
    <property type="component" value="Chromosome"/>
</dbReference>
<organism evidence="5 6">
    <name type="scientific">Rhodococcus sovatensis</name>
    <dbReference type="NCBI Taxonomy" id="1805840"/>
    <lineage>
        <taxon>Bacteria</taxon>
        <taxon>Bacillati</taxon>
        <taxon>Actinomycetota</taxon>
        <taxon>Actinomycetes</taxon>
        <taxon>Mycobacteriales</taxon>
        <taxon>Nocardiaceae</taxon>
        <taxon>Rhodococcus</taxon>
    </lineage>
</organism>
<dbReference type="Gene3D" id="3.40.50.1820">
    <property type="entry name" value="alpha/beta hydrolase"/>
    <property type="match status" value="1"/>
</dbReference>
<name>A0ABZ2PTY2_9NOCA</name>
<keyword evidence="5" id="KW-0378">Hydrolase</keyword>
<dbReference type="Pfam" id="PF00975">
    <property type="entry name" value="Thioesterase"/>
    <property type="match status" value="1"/>
</dbReference>
<comment type="similarity">
    <text evidence="1">Belongs to the thioesterase family.</text>
</comment>